<evidence type="ECO:0000256" key="7">
    <source>
        <dbReference type="ARBA" id="ARBA00023180"/>
    </source>
</evidence>
<evidence type="ECO:0000256" key="9">
    <source>
        <dbReference type="SAM" id="Phobius"/>
    </source>
</evidence>
<evidence type="ECO:0000313" key="13">
    <source>
        <dbReference type="Proteomes" id="UP000752171"/>
    </source>
</evidence>
<keyword evidence="4 9" id="KW-1133">Transmembrane helix</keyword>
<dbReference type="EMBL" id="JAICCE010000018">
    <property type="protein sequence ID" value="KAG9265332.1"/>
    <property type="molecule type" value="Genomic_DNA"/>
</dbReference>
<dbReference type="InterPro" id="IPR007110">
    <property type="entry name" value="Ig-like_dom"/>
</dbReference>
<name>A0A8T2L5V3_ASTMX</name>
<keyword evidence="2 9" id="KW-0812">Transmembrane</keyword>
<sequence length="255" mass="28126">MGLTRRWRAAEGAGVCVELLVVCVVLNLSPVCCIKVSAPEEIHAVRGETVILSCSFSSTTRVTSLLSIDWNFRPQSGGLAHTFFHFSSVAYPPEDGYFKGRVKWAGSLSAGDASIQLLNASLSDNGTYSCSVRNPPYDVHGQPSQTLLTVTPKKLSLRLSDVALLLVFILVPSGLTALVLMSRILCPCCSPVQKSYTLTHHSPIEVTDGEDYGYKQPPAKQRTFTCYELYCLDHEDDYYFQHHKHHVEPVAESQC</sequence>
<evidence type="ECO:0000256" key="3">
    <source>
        <dbReference type="ARBA" id="ARBA00022729"/>
    </source>
</evidence>
<dbReference type="AlphaFoldDB" id="A0A8T2L5V3"/>
<feature type="chain" id="PRO_5035920295" evidence="10">
    <location>
        <begin position="34"/>
        <end position="255"/>
    </location>
</feature>
<dbReference type="Gene3D" id="2.60.40.10">
    <property type="entry name" value="Immunoglobulins"/>
    <property type="match status" value="1"/>
</dbReference>
<dbReference type="PANTHER" id="PTHR13869">
    <property type="entry name" value="MYELIN P0 RELATED"/>
    <property type="match status" value="1"/>
</dbReference>
<evidence type="ECO:0000256" key="10">
    <source>
        <dbReference type="SAM" id="SignalP"/>
    </source>
</evidence>
<keyword evidence="7" id="KW-0325">Glycoprotein</keyword>
<accession>A0A8T2L5V3</accession>
<dbReference type="InterPro" id="IPR013783">
    <property type="entry name" value="Ig-like_fold"/>
</dbReference>
<dbReference type="PANTHER" id="PTHR13869:SF20">
    <property type="entry name" value="MYELIN PROTEIN ZERO-LIKE PROTEIN 3"/>
    <property type="match status" value="1"/>
</dbReference>
<keyword evidence="8" id="KW-0393">Immunoglobulin domain</keyword>
<dbReference type="InterPro" id="IPR000920">
    <property type="entry name" value="Myelin_P0-rel"/>
</dbReference>
<dbReference type="GO" id="GO:0005886">
    <property type="term" value="C:plasma membrane"/>
    <property type="evidence" value="ECO:0007669"/>
    <property type="project" value="TreeGrafter"/>
</dbReference>
<organism evidence="12 13">
    <name type="scientific">Astyanax mexicanus</name>
    <name type="common">Blind cave fish</name>
    <name type="synonym">Astyanax fasciatus mexicanus</name>
    <dbReference type="NCBI Taxonomy" id="7994"/>
    <lineage>
        <taxon>Eukaryota</taxon>
        <taxon>Metazoa</taxon>
        <taxon>Chordata</taxon>
        <taxon>Craniata</taxon>
        <taxon>Vertebrata</taxon>
        <taxon>Euteleostomi</taxon>
        <taxon>Actinopterygii</taxon>
        <taxon>Neopterygii</taxon>
        <taxon>Teleostei</taxon>
        <taxon>Ostariophysi</taxon>
        <taxon>Characiformes</taxon>
        <taxon>Characoidei</taxon>
        <taxon>Acestrorhamphidae</taxon>
        <taxon>Acestrorhamphinae</taxon>
        <taxon>Astyanax</taxon>
    </lineage>
</organism>
<evidence type="ECO:0000256" key="6">
    <source>
        <dbReference type="ARBA" id="ARBA00023157"/>
    </source>
</evidence>
<comment type="subcellular location">
    <subcellularLocation>
        <location evidence="1">Membrane</location>
        <topology evidence="1">Single-pass type I membrane protein</topology>
    </subcellularLocation>
</comment>
<dbReference type="PROSITE" id="PS50835">
    <property type="entry name" value="IG_LIKE"/>
    <property type="match status" value="1"/>
</dbReference>
<evidence type="ECO:0000256" key="4">
    <source>
        <dbReference type="ARBA" id="ARBA00022989"/>
    </source>
</evidence>
<evidence type="ECO:0000256" key="8">
    <source>
        <dbReference type="ARBA" id="ARBA00023319"/>
    </source>
</evidence>
<dbReference type="Pfam" id="PF07686">
    <property type="entry name" value="V-set"/>
    <property type="match status" value="1"/>
</dbReference>
<dbReference type="OrthoDB" id="8737888at2759"/>
<feature type="signal peptide" evidence="10">
    <location>
        <begin position="1"/>
        <end position="33"/>
    </location>
</feature>
<comment type="caution">
    <text evidence="12">The sequence shown here is derived from an EMBL/GenBank/DDBJ whole genome shotgun (WGS) entry which is preliminary data.</text>
</comment>
<dbReference type="Proteomes" id="UP000752171">
    <property type="component" value="Unassembled WGS sequence"/>
</dbReference>
<gene>
    <name evidence="12" type="primary">MPZL3</name>
    <name evidence="12" type="ORF">AMEX_G21718</name>
</gene>
<evidence type="ECO:0000313" key="12">
    <source>
        <dbReference type="EMBL" id="KAG9265332.1"/>
    </source>
</evidence>
<protein>
    <submittedName>
        <fullName evidence="12">Myelin protein zero-like protein 3</fullName>
    </submittedName>
</protein>
<proteinExistence type="predicted"/>
<keyword evidence="3 10" id="KW-0732">Signal</keyword>
<keyword evidence="6" id="KW-1015">Disulfide bond</keyword>
<dbReference type="InterPro" id="IPR003599">
    <property type="entry name" value="Ig_sub"/>
</dbReference>
<dbReference type="SMART" id="SM00406">
    <property type="entry name" value="IGv"/>
    <property type="match status" value="1"/>
</dbReference>
<dbReference type="SMART" id="SM00409">
    <property type="entry name" value="IG"/>
    <property type="match status" value="1"/>
</dbReference>
<dbReference type="InterPro" id="IPR013106">
    <property type="entry name" value="Ig_V-set"/>
</dbReference>
<feature type="domain" description="Ig-like" evidence="11">
    <location>
        <begin position="30"/>
        <end position="149"/>
    </location>
</feature>
<evidence type="ECO:0000256" key="2">
    <source>
        <dbReference type="ARBA" id="ARBA00022692"/>
    </source>
</evidence>
<evidence type="ECO:0000256" key="5">
    <source>
        <dbReference type="ARBA" id="ARBA00023136"/>
    </source>
</evidence>
<dbReference type="SUPFAM" id="SSF48726">
    <property type="entry name" value="Immunoglobulin"/>
    <property type="match status" value="1"/>
</dbReference>
<reference evidence="12 13" key="1">
    <citation type="submission" date="2021-07" db="EMBL/GenBank/DDBJ databases">
        <authorList>
            <person name="Imarazene B."/>
            <person name="Zahm M."/>
            <person name="Klopp C."/>
            <person name="Cabau C."/>
            <person name="Beille S."/>
            <person name="Jouanno E."/>
            <person name="Castinel A."/>
            <person name="Lluch J."/>
            <person name="Gil L."/>
            <person name="Kuchtly C."/>
            <person name="Lopez Roques C."/>
            <person name="Donnadieu C."/>
            <person name="Parrinello H."/>
            <person name="Journot L."/>
            <person name="Du K."/>
            <person name="Schartl M."/>
            <person name="Retaux S."/>
            <person name="Guiguen Y."/>
        </authorList>
    </citation>
    <scope>NUCLEOTIDE SEQUENCE [LARGE SCALE GENOMIC DNA]</scope>
    <source>
        <strain evidence="12">Pach_M1</strain>
        <tissue evidence="12">Testis</tissue>
    </source>
</reference>
<evidence type="ECO:0000259" key="11">
    <source>
        <dbReference type="PROSITE" id="PS50835"/>
    </source>
</evidence>
<dbReference type="PRINTS" id="PR00213">
    <property type="entry name" value="MYELINP0"/>
</dbReference>
<keyword evidence="5 9" id="KW-0472">Membrane</keyword>
<feature type="transmembrane region" description="Helical" evidence="9">
    <location>
        <begin position="162"/>
        <end position="185"/>
    </location>
</feature>
<dbReference type="InterPro" id="IPR036179">
    <property type="entry name" value="Ig-like_dom_sf"/>
</dbReference>
<evidence type="ECO:0000256" key="1">
    <source>
        <dbReference type="ARBA" id="ARBA00004479"/>
    </source>
</evidence>